<dbReference type="Proteomes" id="UP000218113">
    <property type="component" value="Unassembled WGS sequence"/>
</dbReference>
<dbReference type="EMBL" id="NVSR01000025">
    <property type="protein sequence ID" value="PCI28802.1"/>
    <property type="molecule type" value="Genomic_DNA"/>
</dbReference>
<dbReference type="AlphaFoldDB" id="A0A2A4T5L7"/>
<sequence length="136" mass="15697">MFRKPTSRFDARVLVVDDYLINQELTKEFLEKMGCSVDLADDGEEALLCLDTMEYDLIFMDIQMPQLDGYQATQKIRQAEKKDKHTPIIALTANALSGDREKCLRAGMDDYLGKPVRCREIEELLIKFLSQQRIAF</sequence>
<evidence type="ECO:0000313" key="5">
    <source>
        <dbReference type="EMBL" id="PCI28802.1"/>
    </source>
</evidence>
<dbReference type="PROSITE" id="PS50110">
    <property type="entry name" value="RESPONSE_REGULATORY"/>
    <property type="match status" value="1"/>
</dbReference>
<keyword evidence="1 3" id="KW-0597">Phosphoprotein</keyword>
<evidence type="ECO:0000256" key="2">
    <source>
        <dbReference type="ARBA" id="ARBA00023012"/>
    </source>
</evidence>
<feature type="domain" description="Response regulatory" evidence="4">
    <location>
        <begin position="12"/>
        <end position="129"/>
    </location>
</feature>
<reference evidence="6" key="1">
    <citation type="submission" date="2017-08" db="EMBL/GenBank/DDBJ databases">
        <title>A dynamic microbial community with high functional redundancy inhabits the cold, oxic subseafloor aquifer.</title>
        <authorList>
            <person name="Tully B.J."/>
            <person name="Wheat C.G."/>
            <person name="Glazer B.T."/>
            <person name="Huber J.A."/>
        </authorList>
    </citation>
    <scope>NUCLEOTIDE SEQUENCE [LARGE SCALE GENOMIC DNA]</scope>
</reference>
<feature type="modified residue" description="4-aspartylphosphate" evidence="3">
    <location>
        <position position="61"/>
    </location>
</feature>
<dbReference type="GO" id="GO:0000160">
    <property type="term" value="P:phosphorelay signal transduction system"/>
    <property type="evidence" value="ECO:0007669"/>
    <property type="project" value="UniProtKB-KW"/>
</dbReference>
<keyword evidence="2" id="KW-0902">Two-component regulatory system</keyword>
<dbReference type="Pfam" id="PF00072">
    <property type="entry name" value="Response_reg"/>
    <property type="match status" value="1"/>
</dbReference>
<dbReference type="InterPro" id="IPR011006">
    <property type="entry name" value="CheY-like_superfamily"/>
</dbReference>
<dbReference type="PANTHER" id="PTHR45339:SF1">
    <property type="entry name" value="HYBRID SIGNAL TRANSDUCTION HISTIDINE KINASE J"/>
    <property type="match status" value="1"/>
</dbReference>
<comment type="caution">
    <text evidence="5">The sequence shown here is derived from an EMBL/GenBank/DDBJ whole genome shotgun (WGS) entry which is preliminary data.</text>
</comment>
<dbReference type="CDD" id="cd17546">
    <property type="entry name" value="REC_hyHK_CKI1_RcsC-like"/>
    <property type="match status" value="1"/>
</dbReference>
<evidence type="ECO:0000256" key="1">
    <source>
        <dbReference type="ARBA" id="ARBA00022553"/>
    </source>
</evidence>
<dbReference type="GO" id="GO:0016301">
    <property type="term" value="F:kinase activity"/>
    <property type="evidence" value="ECO:0007669"/>
    <property type="project" value="UniProtKB-KW"/>
</dbReference>
<keyword evidence="5" id="KW-0418">Kinase</keyword>
<proteinExistence type="predicted"/>
<organism evidence="5 6">
    <name type="scientific">SAR324 cluster bacterium</name>
    <dbReference type="NCBI Taxonomy" id="2024889"/>
    <lineage>
        <taxon>Bacteria</taxon>
        <taxon>Deltaproteobacteria</taxon>
        <taxon>SAR324 cluster</taxon>
    </lineage>
</organism>
<name>A0A2A4T5L7_9DELT</name>
<protein>
    <submittedName>
        <fullName evidence="5">Histidine kinase</fullName>
    </submittedName>
</protein>
<accession>A0A2A4T5L7</accession>
<dbReference type="SUPFAM" id="SSF52172">
    <property type="entry name" value="CheY-like"/>
    <property type="match status" value="1"/>
</dbReference>
<dbReference type="PANTHER" id="PTHR45339">
    <property type="entry name" value="HYBRID SIGNAL TRANSDUCTION HISTIDINE KINASE J"/>
    <property type="match status" value="1"/>
</dbReference>
<dbReference type="SMART" id="SM00448">
    <property type="entry name" value="REC"/>
    <property type="match status" value="1"/>
</dbReference>
<dbReference type="Gene3D" id="3.40.50.2300">
    <property type="match status" value="1"/>
</dbReference>
<gene>
    <name evidence="5" type="ORF">COB67_05485</name>
</gene>
<evidence type="ECO:0000259" key="4">
    <source>
        <dbReference type="PROSITE" id="PS50110"/>
    </source>
</evidence>
<dbReference type="InterPro" id="IPR001789">
    <property type="entry name" value="Sig_transdc_resp-reg_receiver"/>
</dbReference>
<keyword evidence="5" id="KW-0808">Transferase</keyword>
<evidence type="ECO:0000313" key="6">
    <source>
        <dbReference type="Proteomes" id="UP000218113"/>
    </source>
</evidence>
<evidence type="ECO:0000256" key="3">
    <source>
        <dbReference type="PROSITE-ProRule" id="PRU00169"/>
    </source>
</evidence>